<dbReference type="CDD" id="cd15482">
    <property type="entry name" value="Sialidase_non-viral"/>
    <property type="match status" value="1"/>
</dbReference>
<dbReference type="SUPFAM" id="SSF81296">
    <property type="entry name" value="E set domains"/>
    <property type="match status" value="3"/>
</dbReference>
<evidence type="ECO:0000256" key="3">
    <source>
        <dbReference type="ARBA" id="ARBA00023001"/>
    </source>
</evidence>
<dbReference type="RefSeq" id="WP_099519357.1">
    <property type="nucleotide sequence ID" value="NZ_CP016808.1"/>
</dbReference>
<evidence type="ECO:0000256" key="6">
    <source>
        <dbReference type="ARBA" id="ARBA00023326"/>
    </source>
</evidence>
<evidence type="ECO:0000256" key="2">
    <source>
        <dbReference type="ARBA" id="ARBA00022801"/>
    </source>
</evidence>
<organism evidence="10">
    <name type="scientific">Paenibacillus sp. BIHB 4019</name>
    <dbReference type="NCBI Taxonomy" id="1870819"/>
    <lineage>
        <taxon>Bacteria</taxon>
        <taxon>Bacillati</taxon>
        <taxon>Bacillota</taxon>
        <taxon>Bacilli</taxon>
        <taxon>Bacillales</taxon>
        <taxon>Paenibacillaceae</taxon>
        <taxon>Paenibacillus</taxon>
    </lineage>
</organism>
<evidence type="ECO:0000256" key="5">
    <source>
        <dbReference type="ARBA" id="ARBA00023295"/>
    </source>
</evidence>
<dbReference type="InterPro" id="IPR014756">
    <property type="entry name" value="Ig_E-set"/>
</dbReference>
<feature type="domain" description="Carbohydrate binding X2" evidence="9">
    <location>
        <begin position="1219"/>
        <end position="1284"/>
    </location>
</feature>
<dbReference type="EMBL" id="CP016808">
    <property type="protein sequence ID" value="ANY68207.1"/>
    <property type="molecule type" value="Genomic_DNA"/>
</dbReference>
<dbReference type="GO" id="GO:0016798">
    <property type="term" value="F:hydrolase activity, acting on glycosyl bonds"/>
    <property type="evidence" value="ECO:0007669"/>
    <property type="project" value="UniProtKB-KW"/>
</dbReference>
<evidence type="ECO:0000313" key="10">
    <source>
        <dbReference type="EMBL" id="ANY68207.1"/>
    </source>
</evidence>
<dbReference type="InterPro" id="IPR005102">
    <property type="entry name" value="Carbo-bd_X2"/>
</dbReference>
<dbReference type="SUPFAM" id="SSF110296">
    <property type="entry name" value="Oligoxyloglucan reducing end-specific cellobiohydrolase"/>
    <property type="match status" value="2"/>
</dbReference>
<feature type="domain" description="Carbohydrate binding X2" evidence="9">
    <location>
        <begin position="745"/>
        <end position="824"/>
    </location>
</feature>
<feature type="chain" id="PRO_5008534941" description="Carbohydrate binding X2 domain-containing protein" evidence="8">
    <location>
        <begin position="34"/>
        <end position="1285"/>
    </location>
</feature>
<comment type="similarity">
    <text evidence="7">Belongs to the glycosyl hydrolase 74 family.</text>
</comment>
<feature type="domain" description="Carbohydrate binding X2" evidence="9">
    <location>
        <begin position="979"/>
        <end position="1061"/>
    </location>
</feature>
<dbReference type="InterPro" id="IPR015943">
    <property type="entry name" value="WD40/YVTN_repeat-like_dom_sf"/>
</dbReference>
<protein>
    <recommendedName>
        <fullName evidence="9">Carbohydrate binding X2 domain-containing protein</fullName>
    </recommendedName>
</protein>
<keyword evidence="4" id="KW-0119">Carbohydrate metabolism</keyword>
<dbReference type="GO" id="GO:0030245">
    <property type="term" value="P:cellulose catabolic process"/>
    <property type="evidence" value="ECO:0007669"/>
    <property type="project" value="UniProtKB-KW"/>
</dbReference>
<feature type="signal peptide" evidence="8">
    <location>
        <begin position="1"/>
        <end position="33"/>
    </location>
</feature>
<keyword evidence="6" id="KW-0624">Polysaccharide degradation</keyword>
<dbReference type="InterPro" id="IPR013783">
    <property type="entry name" value="Ig-like_fold"/>
</dbReference>
<dbReference type="Gene3D" id="2.130.10.10">
    <property type="entry name" value="YVTN repeat-like/Quinoprotein amine dehydrogenase"/>
    <property type="match status" value="2"/>
</dbReference>
<keyword evidence="3" id="KW-0136">Cellulose degradation</keyword>
<dbReference type="PANTHER" id="PTHR43739">
    <property type="entry name" value="XYLOGLUCANASE (EUROFUNG)"/>
    <property type="match status" value="1"/>
</dbReference>
<proteinExistence type="inferred from homology"/>
<dbReference type="PANTHER" id="PTHR43739:SF2">
    <property type="entry name" value="OLIGOXYLOGLUCAN-REDUCING END-SPECIFIC XYLOGLUCANASE-RELATED"/>
    <property type="match status" value="1"/>
</dbReference>
<dbReference type="Gene3D" id="2.60.40.10">
    <property type="entry name" value="Immunoglobulins"/>
    <property type="match status" value="3"/>
</dbReference>
<dbReference type="Pfam" id="PF03442">
    <property type="entry name" value="CBM_X2"/>
    <property type="match status" value="3"/>
</dbReference>
<name>A0A1B2DKE9_9BACL</name>
<keyword evidence="1 8" id="KW-0732">Signal</keyword>
<evidence type="ECO:0000256" key="8">
    <source>
        <dbReference type="SAM" id="SignalP"/>
    </source>
</evidence>
<dbReference type="InterPro" id="IPR052025">
    <property type="entry name" value="Xyloglucanase_GH74"/>
</dbReference>
<dbReference type="Gene3D" id="2.60.120.260">
    <property type="entry name" value="Galactose-binding domain-like"/>
    <property type="match status" value="2"/>
</dbReference>
<evidence type="ECO:0000259" key="9">
    <source>
        <dbReference type="Pfam" id="PF03442"/>
    </source>
</evidence>
<evidence type="ECO:0000256" key="4">
    <source>
        <dbReference type="ARBA" id="ARBA00023277"/>
    </source>
</evidence>
<accession>A0A1B2DKE9</accession>
<keyword evidence="2" id="KW-0378">Hydrolase</keyword>
<sequence length="1285" mass="137478">MNQVLSKKKLFLLFLLALSLFLVSAIPASKVHAAATSESYQWKSVQINGGGYVPAVVYSTAQNGLLYARTDVGGAYRWNSSAKTWIPLNDNIGRSDVNDSGILSVAADPTNPNKVYLMTGLYYESWGSYGAFLASSDKGATWTRTPLPFKVGGNQLGRGTGERLQVDPNLPNVLFMGSNKDGLWKSVDSGATWNKVTSFPASGTTFVLFDPSSSSTGAATQRIIVGATNATAGSLYISNDGGNTWNSISGQPTSYVPMRIVMNGRNLYITYAGFGNPNSLGGPYDATSGAVYKYNLTSKAWSNITPLGTGITHGFSGISIDKQNPNNMLISTLCRYTPADEIYRTTDGGSTWKGILTTGIRSETKSPYPSLITGMTPHWITSVEIDPFDSNKAMFVTGYGTYLTENLKDSDNNQSVTWSFETVGMEETVPVELKSPTVGPYLFSGLGDVTGFRHDNLDVSPVNGPYNPQFSSNESLDYAELQSNIIVRTSKYTANGFVNGLISTDRGVTWKNFESEPPGVTNGGKIAINADGTNLLWSPVGMGVYVSIDLGKTWTASPGFAGTDLKPITDRVNPNKAYLYDPATGKVYISHNGGISFAASSASVPVLQSWLLADGVMKAVYGQEGHLWLTGGTGGLYRSSNSGASFSKVANVTEAYRLGFGKSAPSQTYPSVFITGIIDGVYGFYRSDDQGATWVRINDDQHQYGSIQDITGDPKVYGRLYVGTNGRGILYGDKSGYVDTNATLSPMTATFDPTQPSDIIVNMTLKSNMLNAVMNGTTLLVQGTDYTLSGSCLTVRSSYLQSLPSGTATLTFDMNNGIDPVLDIVVKSTANAPDTTTYNFESDLQGLTASNVTITRDIFKSYFGNASAKVSYSSSQTSTTPDVKLETSGLQPGDLVTYRIFVDSGSDANSLEFYGVHDGNQRVTLGTDTTFLKNWWFTYTYLVPDDWNDVEAFGFRVLGNGGGGSVWVDSVNVVHGATIAPMTAAFDRHTPNQADIAVTMTLNGTTLLGIKNTGVGLVQGTDYTVTGNNVTILKSYLAKQLAGTTSLTFDFNSGNDPVLHVQVSNSSVVTDTARYNFETGLHGWRVDQAIGTQDMTKAYAGETSLKLVYPTITSSITPNFSAAEGDLKPGDEITYHIFVDNNADLSALQFAAMHDGYIYTDISGGYIASPAKGQWLTYTFVLPNDWLEVNSVGLYLRGGSGGGTIWLDSVSVKSNAAFSPVTATFDKNAANQSDIALNLSLNGHALTAIKNGSSTLNEGVDYTVSGTTVTIKKSYLATQAMGTNQ</sequence>
<evidence type="ECO:0000256" key="7">
    <source>
        <dbReference type="ARBA" id="ARBA00037986"/>
    </source>
</evidence>
<evidence type="ECO:0000256" key="1">
    <source>
        <dbReference type="ARBA" id="ARBA00022729"/>
    </source>
</evidence>
<dbReference type="GO" id="GO:0010411">
    <property type="term" value="P:xyloglucan metabolic process"/>
    <property type="evidence" value="ECO:0007669"/>
    <property type="project" value="TreeGrafter"/>
</dbReference>
<keyword evidence="5" id="KW-0326">Glycosidase</keyword>
<reference evidence="10" key="1">
    <citation type="submission" date="2016-08" db="EMBL/GenBank/DDBJ databases">
        <title>Complete Genome Seqeunce of Paenibacillus sp. BIHB 4019 from tea rhizoplane.</title>
        <authorList>
            <person name="Thakur R."/>
            <person name="Swarnkar M.K."/>
            <person name="Gulati A."/>
        </authorList>
    </citation>
    <scope>NUCLEOTIDE SEQUENCE [LARGE SCALE GENOMIC DNA]</scope>
    <source>
        <strain evidence="10">BIHB4019</strain>
    </source>
</reference>
<gene>
    <name evidence="10" type="ORF">BBD42_18290</name>
</gene>